<gene>
    <name evidence="1" type="ORF">E7Z57_18545</name>
</gene>
<organism evidence="1 2">
    <name type="scientific">Ralstonia solanacearum</name>
    <name type="common">Pseudomonas solanacearum</name>
    <dbReference type="NCBI Taxonomy" id="305"/>
    <lineage>
        <taxon>Bacteria</taxon>
        <taxon>Pseudomonadati</taxon>
        <taxon>Pseudomonadota</taxon>
        <taxon>Betaproteobacteria</taxon>
        <taxon>Burkholderiales</taxon>
        <taxon>Burkholderiaceae</taxon>
        <taxon>Ralstonia</taxon>
        <taxon>Ralstonia solanacearum species complex</taxon>
    </lineage>
</organism>
<dbReference type="InterPro" id="IPR032675">
    <property type="entry name" value="LRR_dom_sf"/>
</dbReference>
<protein>
    <submittedName>
        <fullName evidence="1">Uncharacterized protein</fullName>
    </submittedName>
</protein>
<name>A0AA92EFQ0_RALSL</name>
<dbReference type="Proteomes" id="UP000310553">
    <property type="component" value="Plasmid pUW386"/>
</dbReference>
<dbReference type="EMBL" id="CP039340">
    <property type="protein sequence ID" value="QCX51119.1"/>
    <property type="molecule type" value="Genomic_DNA"/>
</dbReference>
<geneLocation type="plasmid" evidence="2">
    <name>puw386</name>
</geneLocation>
<dbReference type="Gene3D" id="3.80.10.10">
    <property type="entry name" value="Ribonuclease Inhibitor"/>
    <property type="match status" value="1"/>
</dbReference>
<sequence length="187" mass="20901">MFVDFMRDKARQMPTLANPLAVESLRIWHCSYKTLDSITMFQNLRTLAIATFPDLSLEPIGTLAKLRHLRILHLPKVVDLSPLANLAHLETLSLEVLPSWDASRKKTIVNALEPLAQMQNLKHLCLCGVVPVDRSLTPLERCGSLVTALIHGYPRKETDRFFAASGMRKAHNPPLRLNDTVPYAAAG</sequence>
<evidence type="ECO:0000313" key="1">
    <source>
        <dbReference type="EMBL" id="QCX51119.1"/>
    </source>
</evidence>
<evidence type="ECO:0000313" key="2">
    <source>
        <dbReference type="Proteomes" id="UP000310553"/>
    </source>
</evidence>
<proteinExistence type="predicted"/>
<keyword evidence="1" id="KW-0614">Plasmid</keyword>
<accession>A0AA92EFQ0</accession>
<reference evidence="1 2" key="1">
    <citation type="submission" date="2019-04" db="EMBL/GenBank/DDBJ databases">
        <title>Complete Genome of UW386 and Higher Quality Genome of UW700.</title>
        <authorList>
            <person name="Jacobs J."/>
            <person name="Perez A."/>
            <person name="Steidl O."/>
            <person name="Allen C."/>
        </authorList>
    </citation>
    <scope>NUCLEOTIDE SEQUENCE [LARGE SCALE GENOMIC DNA]</scope>
    <source>
        <strain evidence="1 2">UW386</strain>
        <plasmid evidence="2">puw386</plasmid>
    </source>
</reference>
<dbReference type="SUPFAM" id="SSF52058">
    <property type="entry name" value="L domain-like"/>
    <property type="match status" value="1"/>
</dbReference>
<dbReference type="AlphaFoldDB" id="A0AA92EFQ0"/>